<comment type="caution">
    <text evidence="1">The sequence shown here is derived from an EMBL/GenBank/DDBJ whole genome shotgun (WGS) entry which is preliminary data.</text>
</comment>
<evidence type="ECO:0000313" key="2">
    <source>
        <dbReference type="Proteomes" id="UP000035762"/>
    </source>
</evidence>
<gene>
    <name evidence="1" type="ORF">BN961_02805</name>
</gene>
<sequence>MYSSLRGEKHIVSGANYAFSPLSKCNIVTERAALMAESPNKAAIARHFCFPLFMLLRTLAPRKTFVLNARHSGYRPWRASTVGVVMKSVLPAAAAVVVSLLGAQAAVAADLPVKALKAPAVAAFDPWDIAFGAGVMNDYVFRGITQSNHKPSVTAYFEPRYNVTKDLQFYVGSSFESISFPNRAAAEVDIYGGVRPTFGALALDFGVWGYLYPGGTCVGNGTAGSFGVAGSCGFDNQIVLANGNFLKKDVSFYEVYGKANYTFNDTFAMGGNVFYTPSFLNSGAEGTYASVTAKITAPSSFLPNGIGSYVSGEFGRQWLGTSDSFYGNIDYKDYNTWNVGIGFTYKVFTLDLRYSDTNLSKGDCNAFTSDYTASQTGFITPINAAPGFGSKWCGASFIAKLSADLTLMSNIK</sequence>
<evidence type="ECO:0000313" key="1">
    <source>
        <dbReference type="EMBL" id="CEG09380.1"/>
    </source>
</evidence>
<keyword evidence="2" id="KW-1185">Reference proteome</keyword>
<dbReference type="InterPro" id="IPR010239">
    <property type="entry name" value="CHP02001"/>
</dbReference>
<reference evidence="1 2" key="1">
    <citation type="journal article" date="2014" name="Genome Announc.">
        <title>Genome Sequence of Afipia felis Strain 76713, Isolated in Hospital Water Using an Amoeba Co-Culture Procedure.</title>
        <authorList>
            <person name="Benamar S."/>
            <person name="La Scola B."/>
            <person name="Croce O."/>
        </authorList>
    </citation>
    <scope>NUCLEOTIDE SEQUENCE [LARGE SCALE GENOMIC DNA]</scope>
    <source>
        <strain evidence="1 2">76713</strain>
    </source>
</reference>
<accession>A0A090MPU4</accession>
<dbReference type="Proteomes" id="UP000035762">
    <property type="component" value="Unassembled WGS sequence"/>
</dbReference>
<protein>
    <recommendedName>
        <fullName evidence="3">Porin</fullName>
    </recommendedName>
</protein>
<dbReference type="EMBL" id="CCAZ020000002">
    <property type="protein sequence ID" value="CEG09380.1"/>
    <property type="molecule type" value="Genomic_DNA"/>
</dbReference>
<dbReference type="AlphaFoldDB" id="A0A090MPU4"/>
<proteinExistence type="predicted"/>
<dbReference type="STRING" id="1035.BN961_02805"/>
<evidence type="ECO:0008006" key="3">
    <source>
        <dbReference type="Google" id="ProtNLM"/>
    </source>
</evidence>
<name>A0A090MPU4_AFIFE</name>
<organism evidence="1 2">
    <name type="scientific">Afipia felis</name>
    <name type="common">Cat scratch disease bacillus</name>
    <dbReference type="NCBI Taxonomy" id="1035"/>
    <lineage>
        <taxon>Bacteria</taxon>
        <taxon>Pseudomonadati</taxon>
        <taxon>Pseudomonadota</taxon>
        <taxon>Alphaproteobacteria</taxon>
        <taxon>Hyphomicrobiales</taxon>
        <taxon>Nitrobacteraceae</taxon>
        <taxon>Afipia</taxon>
    </lineage>
</organism>
<dbReference type="Pfam" id="PF09694">
    <property type="entry name" value="Gcw_chp"/>
    <property type="match status" value="1"/>
</dbReference>